<organism evidence="1 2">
    <name type="scientific">Oceanobacillus polygoni</name>
    <dbReference type="NCBI Taxonomy" id="1235259"/>
    <lineage>
        <taxon>Bacteria</taxon>
        <taxon>Bacillati</taxon>
        <taxon>Bacillota</taxon>
        <taxon>Bacilli</taxon>
        <taxon>Bacillales</taxon>
        <taxon>Bacillaceae</taxon>
        <taxon>Oceanobacillus</taxon>
    </lineage>
</organism>
<protein>
    <submittedName>
        <fullName evidence="1">Uncharacterized protein</fullName>
    </submittedName>
</protein>
<proteinExistence type="predicted"/>
<dbReference type="Proteomes" id="UP001138793">
    <property type="component" value="Unassembled WGS sequence"/>
</dbReference>
<gene>
    <name evidence="1" type="ORF">J2Z64_001017</name>
</gene>
<evidence type="ECO:0000313" key="1">
    <source>
        <dbReference type="EMBL" id="MBP2076805.1"/>
    </source>
</evidence>
<keyword evidence="2" id="KW-1185">Reference proteome</keyword>
<dbReference type="EMBL" id="JAGGMB010000002">
    <property type="protein sequence ID" value="MBP2076805.1"/>
    <property type="molecule type" value="Genomic_DNA"/>
</dbReference>
<comment type="caution">
    <text evidence="1">The sequence shown here is derived from an EMBL/GenBank/DDBJ whole genome shotgun (WGS) entry which is preliminary data.</text>
</comment>
<evidence type="ECO:0000313" key="2">
    <source>
        <dbReference type="Proteomes" id="UP001138793"/>
    </source>
</evidence>
<reference evidence="1" key="1">
    <citation type="submission" date="2021-03" db="EMBL/GenBank/DDBJ databases">
        <title>Genomic Encyclopedia of Type Strains, Phase IV (KMG-IV): sequencing the most valuable type-strain genomes for metagenomic binning, comparative biology and taxonomic classification.</title>
        <authorList>
            <person name="Goeker M."/>
        </authorList>
    </citation>
    <scope>NUCLEOTIDE SEQUENCE</scope>
    <source>
        <strain evidence="1">DSM 107338</strain>
    </source>
</reference>
<accession>A0A9X0YT31</accession>
<sequence>MGRLLRRLIRYGPIIYPIVRRLWKNRKAKRNYN</sequence>
<name>A0A9X0YT31_9BACI</name>
<dbReference type="AlphaFoldDB" id="A0A9X0YT31"/>